<keyword evidence="6 8" id="KW-0687">Ribonucleoprotein</keyword>
<comment type="function">
    <text evidence="8">Required for ribosome biogenesis. Part of a complex which catalyzes pseudouridylation of rRNA. This involves the isomerization of uridine such that the ribose is subsequently attached to C5, instead of the normal N1. Pseudouridine ("psi") residues may serve to stabilize the conformation of rRNAs.</text>
</comment>
<dbReference type="Proteomes" id="UP001194468">
    <property type="component" value="Unassembled WGS sequence"/>
</dbReference>
<keyword evidence="11" id="KW-1185">Reference proteome</keyword>
<evidence type="ECO:0000256" key="9">
    <source>
        <dbReference type="SAM" id="MobiDB-lite"/>
    </source>
</evidence>
<dbReference type="GO" id="GO:0000454">
    <property type="term" value="P:snoRNA guided rRNA pseudouridine synthesis"/>
    <property type="evidence" value="ECO:0007669"/>
    <property type="project" value="TreeGrafter"/>
</dbReference>
<dbReference type="InterPro" id="IPR038664">
    <property type="entry name" value="Gar1/Naf1_Cbf5-bd_sf"/>
</dbReference>
<evidence type="ECO:0000313" key="10">
    <source>
        <dbReference type="EMBL" id="KAF8448095.1"/>
    </source>
</evidence>
<keyword evidence="4 8" id="KW-0694">RNA-binding</keyword>
<keyword evidence="3 8" id="KW-0698">rRNA processing</keyword>
<protein>
    <recommendedName>
        <fullName evidence="8">H/ACA ribonucleoprotein complex subunit</fullName>
    </recommendedName>
</protein>
<reference evidence="10" key="2">
    <citation type="journal article" date="2020" name="Nat. Commun.">
        <title>Large-scale genome sequencing of mycorrhizal fungi provides insights into the early evolution of symbiotic traits.</title>
        <authorList>
            <person name="Miyauchi S."/>
            <person name="Kiss E."/>
            <person name="Kuo A."/>
            <person name="Drula E."/>
            <person name="Kohler A."/>
            <person name="Sanchez-Garcia M."/>
            <person name="Morin E."/>
            <person name="Andreopoulos B."/>
            <person name="Barry K.W."/>
            <person name="Bonito G."/>
            <person name="Buee M."/>
            <person name="Carver A."/>
            <person name="Chen C."/>
            <person name="Cichocki N."/>
            <person name="Clum A."/>
            <person name="Culley D."/>
            <person name="Crous P.W."/>
            <person name="Fauchery L."/>
            <person name="Girlanda M."/>
            <person name="Hayes R.D."/>
            <person name="Keri Z."/>
            <person name="LaButti K."/>
            <person name="Lipzen A."/>
            <person name="Lombard V."/>
            <person name="Magnuson J."/>
            <person name="Maillard F."/>
            <person name="Murat C."/>
            <person name="Nolan M."/>
            <person name="Ohm R.A."/>
            <person name="Pangilinan J."/>
            <person name="Pereira M.F."/>
            <person name="Perotto S."/>
            <person name="Peter M."/>
            <person name="Pfister S."/>
            <person name="Riley R."/>
            <person name="Sitrit Y."/>
            <person name="Stielow J.B."/>
            <person name="Szollosi G."/>
            <person name="Zifcakova L."/>
            <person name="Stursova M."/>
            <person name="Spatafora J.W."/>
            <person name="Tedersoo L."/>
            <person name="Vaario L.M."/>
            <person name="Yamada A."/>
            <person name="Yan M."/>
            <person name="Wang P."/>
            <person name="Xu J."/>
            <person name="Bruns T."/>
            <person name="Baldrian P."/>
            <person name="Vilgalys R."/>
            <person name="Dunand C."/>
            <person name="Henrissat B."/>
            <person name="Grigoriev I.V."/>
            <person name="Hibbett D."/>
            <person name="Nagy L.G."/>
            <person name="Martin F.M."/>
        </authorList>
    </citation>
    <scope>NUCLEOTIDE SEQUENCE</scope>
    <source>
        <strain evidence="10">BED1</strain>
    </source>
</reference>
<comment type="similarity">
    <text evidence="7 8">Belongs to the GAR1 family.</text>
</comment>
<sequence>MHAVEDEMLCASLVSDKVPYFNAPVYLQNKSVVGKVDEILGPINEAYFSVKMILKRGDRIYIGKTRLPLNGQRTNIRMWLSRNPETRSWQRARQPTRSRVRARWQQRR</sequence>
<dbReference type="EMBL" id="WHUW01000004">
    <property type="protein sequence ID" value="KAF8448095.1"/>
    <property type="molecule type" value="Genomic_DNA"/>
</dbReference>
<gene>
    <name evidence="10" type="ORF">L210DRAFT_3527936</name>
</gene>
<dbReference type="Pfam" id="PF04410">
    <property type="entry name" value="Gar1"/>
    <property type="match status" value="1"/>
</dbReference>
<dbReference type="PANTHER" id="PTHR23237">
    <property type="entry name" value="NUCLEOLAR PROTEIN FAMILY A MEMBER 1 SNORNP PROTEIN GAR1"/>
    <property type="match status" value="1"/>
</dbReference>
<dbReference type="SUPFAM" id="SSF50447">
    <property type="entry name" value="Translation proteins"/>
    <property type="match status" value="1"/>
</dbReference>
<evidence type="ECO:0000256" key="5">
    <source>
        <dbReference type="ARBA" id="ARBA00023242"/>
    </source>
</evidence>
<comment type="caution">
    <text evidence="10">The sequence shown here is derived from an EMBL/GenBank/DDBJ whole genome shotgun (WGS) entry which is preliminary data.</text>
</comment>
<evidence type="ECO:0000256" key="4">
    <source>
        <dbReference type="ARBA" id="ARBA00022884"/>
    </source>
</evidence>
<evidence type="ECO:0000256" key="7">
    <source>
        <dbReference type="ARBA" id="ARBA00038293"/>
    </source>
</evidence>
<evidence type="ECO:0000256" key="6">
    <source>
        <dbReference type="ARBA" id="ARBA00023274"/>
    </source>
</evidence>
<dbReference type="InterPro" id="IPR007504">
    <property type="entry name" value="H/ACA_rnp_Gar1/Naf1"/>
</dbReference>
<dbReference type="InterPro" id="IPR009000">
    <property type="entry name" value="Transl_B-barrel_sf"/>
</dbReference>
<evidence type="ECO:0000313" key="11">
    <source>
        <dbReference type="Proteomes" id="UP001194468"/>
    </source>
</evidence>
<dbReference type="GO" id="GO:0034513">
    <property type="term" value="F:box H/ACA snoRNA binding"/>
    <property type="evidence" value="ECO:0007669"/>
    <property type="project" value="TreeGrafter"/>
</dbReference>
<feature type="region of interest" description="Disordered" evidence="9">
    <location>
        <begin position="86"/>
        <end position="108"/>
    </location>
</feature>
<name>A0AAD4C446_BOLED</name>
<keyword evidence="5 8" id="KW-0539">Nucleus</keyword>
<feature type="compositionally biased region" description="Basic residues" evidence="9">
    <location>
        <begin position="94"/>
        <end position="108"/>
    </location>
</feature>
<evidence type="ECO:0000256" key="2">
    <source>
        <dbReference type="ARBA" id="ARBA00022517"/>
    </source>
</evidence>
<evidence type="ECO:0000256" key="1">
    <source>
        <dbReference type="ARBA" id="ARBA00004604"/>
    </source>
</evidence>
<keyword evidence="2 8" id="KW-0690">Ribosome biogenesis</keyword>
<evidence type="ECO:0000256" key="3">
    <source>
        <dbReference type="ARBA" id="ARBA00022552"/>
    </source>
</evidence>
<organism evidence="10 11">
    <name type="scientific">Boletus edulis BED1</name>
    <dbReference type="NCBI Taxonomy" id="1328754"/>
    <lineage>
        <taxon>Eukaryota</taxon>
        <taxon>Fungi</taxon>
        <taxon>Dikarya</taxon>
        <taxon>Basidiomycota</taxon>
        <taxon>Agaricomycotina</taxon>
        <taxon>Agaricomycetes</taxon>
        <taxon>Agaricomycetidae</taxon>
        <taxon>Boletales</taxon>
        <taxon>Boletineae</taxon>
        <taxon>Boletaceae</taxon>
        <taxon>Boletoideae</taxon>
        <taxon>Boletus</taxon>
    </lineage>
</organism>
<dbReference type="GO" id="GO:0031429">
    <property type="term" value="C:box H/ACA snoRNP complex"/>
    <property type="evidence" value="ECO:0007669"/>
    <property type="project" value="TreeGrafter"/>
</dbReference>
<accession>A0AAD4C446</accession>
<dbReference type="PANTHER" id="PTHR23237:SF6">
    <property type="entry name" value="H_ACA RIBONUCLEOPROTEIN COMPLEX SUBUNIT 1"/>
    <property type="match status" value="1"/>
</dbReference>
<comment type="subunit">
    <text evidence="8">Component of the small nucleolar ribonucleoprotein particles containing H/ACA-type snoRNAs (H/ACA snoRNPs).</text>
</comment>
<proteinExistence type="inferred from homology"/>
<reference evidence="10" key="1">
    <citation type="submission" date="2019-10" db="EMBL/GenBank/DDBJ databases">
        <authorList>
            <consortium name="DOE Joint Genome Institute"/>
            <person name="Kuo A."/>
            <person name="Miyauchi S."/>
            <person name="Kiss E."/>
            <person name="Drula E."/>
            <person name="Kohler A."/>
            <person name="Sanchez-Garcia M."/>
            <person name="Andreopoulos B."/>
            <person name="Barry K.W."/>
            <person name="Bonito G."/>
            <person name="Buee M."/>
            <person name="Carver A."/>
            <person name="Chen C."/>
            <person name="Cichocki N."/>
            <person name="Clum A."/>
            <person name="Culley D."/>
            <person name="Crous P.W."/>
            <person name="Fauchery L."/>
            <person name="Girlanda M."/>
            <person name="Hayes R."/>
            <person name="Keri Z."/>
            <person name="LaButti K."/>
            <person name="Lipzen A."/>
            <person name="Lombard V."/>
            <person name="Magnuson J."/>
            <person name="Maillard F."/>
            <person name="Morin E."/>
            <person name="Murat C."/>
            <person name="Nolan M."/>
            <person name="Ohm R."/>
            <person name="Pangilinan J."/>
            <person name="Pereira M."/>
            <person name="Perotto S."/>
            <person name="Peter M."/>
            <person name="Riley R."/>
            <person name="Sitrit Y."/>
            <person name="Stielow B."/>
            <person name="Szollosi G."/>
            <person name="Zifcakova L."/>
            <person name="Stursova M."/>
            <person name="Spatafora J.W."/>
            <person name="Tedersoo L."/>
            <person name="Vaario L.-M."/>
            <person name="Yamada A."/>
            <person name="Yan M."/>
            <person name="Wang P."/>
            <person name="Xu J."/>
            <person name="Bruns T."/>
            <person name="Baldrian P."/>
            <person name="Vilgalys R."/>
            <person name="Henrissat B."/>
            <person name="Grigoriev I.V."/>
            <person name="Hibbett D."/>
            <person name="Nagy L.G."/>
            <person name="Martin F.M."/>
        </authorList>
    </citation>
    <scope>NUCLEOTIDE SEQUENCE</scope>
    <source>
        <strain evidence="10">BED1</strain>
    </source>
</reference>
<evidence type="ECO:0000256" key="8">
    <source>
        <dbReference type="RuleBase" id="RU364004"/>
    </source>
</evidence>
<comment type="subcellular location">
    <subcellularLocation>
        <location evidence="1 8">Nucleus</location>
        <location evidence="1 8">Nucleolus</location>
    </subcellularLocation>
</comment>
<dbReference type="AlphaFoldDB" id="A0AAD4C446"/>
<dbReference type="Gene3D" id="2.40.10.230">
    <property type="entry name" value="Probable tRNA pseudouridine synthase domain"/>
    <property type="match status" value="1"/>
</dbReference>